<proteinExistence type="predicted"/>
<reference evidence="1 2" key="1">
    <citation type="submission" date="2021-07" db="EMBL/GenBank/DDBJ databases">
        <title>Sequencing Streptomyces halstedii LGO-A4 genome an citrus endophytic actinomycete.</title>
        <authorList>
            <person name="Samborskyy M."/>
            <person name="Scott N."/>
            <person name="Deglau R."/>
            <person name="Dickens S."/>
            <person name="Oliveira L.G."/>
        </authorList>
    </citation>
    <scope>NUCLEOTIDE SEQUENCE [LARGE SCALE GENOMIC DNA]</scope>
    <source>
        <strain evidence="1 2">LGO-A4</strain>
    </source>
</reference>
<dbReference type="PANTHER" id="PTHR43745:SF2">
    <property type="entry name" value="NITROREDUCTASE MJ1384-RELATED"/>
    <property type="match status" value="1"/>
</dbReference>
<dbReference type="Proteomes" id="UP000735541">
    <property type="component" value="Unassembled WGS sequence"/>
</dbReference>
<evidence type="ECO:0000313" key="2">
    <source>
        <dbReference type="Proteomes" id="UP000735541"/>
    </source>
</evidence>
<dbReference type="RefSeq" id="WP_228873814.1">
    <property type="nucleotide sequence ID" value="NZ_JAHUVW010000004.1"/>
</dbReference>
<organism evidence="1 2">
    <name type="scientific">Streptomyces halstedii</name>
    <dbReference type="NCBI Taxonomy" id="1944"/>
    <lineage>
        <taxon>Bacteria</taxon>
        <taxon>Bacillati</taxon>
        <taxon>Actinomycetota</taxon>
        <taxon>Actinomycetes</taxon>
        <taxon>Kitasatosporales</taxon>
        <taxon>Streptomycetaceae</taxon>
        <taxon>Streptomyces</taxon>
    </lineage>
</organism>
<dbReference type="EMBL" id="JAHUVW010000004">
    <property type="protein sequence ID" value="MBV7674094.1"/>
    <property type="molecule type" value="Genomic_DNA"/>
</dbReference>
<evidence type="ECO:0008006" key="3">
    <source>
        <dbReference type="Google" id="ProtNLM"/>
    </source>
</evidence>
<dbReference type="PANTHER" id="PTHR43745">
    <property type="entry name" value="NITROREDUCTASE MJ1384-RELATED"/>
    <property type="match status" value="1"/>
</dbReference>
<evidence type="ECO:0000313" key="1">
    <source>
        <dbReference type="EMBL" id="MBV7674094.1"/>
    </source>
</evidence>
<name>A0ABS6U1M3_STRHA</name>
<dbReference type="InterPro" id="IPR000415">
    <property type="entry name" value="Nitroreductase-like"/>
</dbReference>
<protein>
    <recommendedName>
        <fullName evidence="3">SagB/ThcOx family dehydrogenase</fullName>
    </recommendedName>
</protein>
<gene>
    <name evidence="1" type="ORF">STHAL_32115</name>
</gene>
<sequence length="301" mass="31632">MSEPLDLLLVADRRFVRSDDGLLDAGAARPADLAALAARPAMWAVPRTAASTAAAVTGPAPALDPDVSRLLAALRRGTYLDYASDGATAVDESIMRTYLDAEPPPPTETPWSGPPAWLPHPAYGTEAPRSAGGSRTADIARLLLSGFGHVRTASLLGLFDVVLKPVPSKGARHPFDAYVTVGPGSAWAGLAEGAYRYVPSLHALERLDDPSTDRPSGGGEEKGEGVGLVVAAIFERVQWRYREPAGYRDLYLDLGHLTGTLGAVAEDASLSLTPVARPPASLGGVPLESEIVAAYHLEDRI</sequence>
<dbReference type="Gene3D" id="3.40.109.10">
    <property type="entry name" value="NADH Oxidase"/>
    <property type="match status" value="1"/>
</dbReference>
<dbReference type="InterPro" id="IPR052544">
    <property type="entry name" value="Bacteriocin_Proc_Enz"/>
</dbReference>
<accession>A0ABS6U1M3</accession>
<keyword evidence="2" id="KW-1185">Reference proteome</keyword>
<comment type="caution">
    <text evidence="1">The sequence shown here is derived from an EMBL/GenBank/DDBJ whole genome shotgun (WGS) entry which is preliminary data.</text>
</comment>